<feature type="compositionally biased region" description="Basic and acidic residues" evidence="1">
    <location>
        <begin position="76"/>
        <end position="89"/>
    </location>
</feature>
<dbReference type="AlphaFoldDB" id="A0A133UYD2"/>
<keyword evidence="3" id="KW-1185">Reference proteome</keyword>
<comment type="caution">
    <text evidence="2">The sequence shown here is derived from an EMBL/GenBank/DDBJ whole genome shotgun (WGS) entry which is preliminary data.</text>
</comment>
<dbReference type="Proteomes" id="UP000070341">
    <property type="component" value="Unassembled WGS sequence"/>
</dbReference>
<sequence>MTHRVHCEECKTKTNVTDQVIKILNEEGVSKVYFGDLEVECCENPSLAWITSNTIYENKIEEMKGRIGGRGRGRPKKSEKLDDEKKEKVKKRIENYKNNHIPISEVSENT</sequence>
<organism evidence="2 3">
    <name type="scientific">candidate division MSBL1 archaeon SCGC-AAA259M10</name>
    <dbReference type="NCBI Taxonomy" id="1698270"/>
    <lineage>
        <taxon>Archaea</taxon>
        <taxon>Methanobacteriati</taxon>
        <taxon>Methanobacteriota</taxon>
        <taxon>candidate division MSBL1</taxon>
    </lineage>
</organism>
<name>A0A133UYD2_9EURY</name>
<evidence type="ECO:0000313" key="2">
    <source>
        <dbReference type="EMBL" id="KXA99177.1"/>
    </source>
</evidence>
<evidence type="ECO:0000313" key="3">
    <source>
        <dbReference type="Proteomes" id="UP000070341"/>
    </source>
</evidence>
<evidence type="ECO:0000256" key="1">
    <source>
        <dbReference type="SAM" id="MobiDB-lite"/>
    </source>
</evidence>
<feature type="region of interest" description="Disordered" evidence="1">
    <location>
        <begin position="65"/>
        <end position="89"/>
    </location>
</feature>
<proteinExistence type="predicted"/>
<gene>
    <name evidence="2" type="ORF">AKJ40_03785</name>
</gene>
<reference evidence="2 3" key="1">
    <citation type="journal article" date="2016" name="Sci. Rep.">
        <title>Metabolic traits of an uncultured archaeal lineage -MSBL1- from brine pools of the Red Sea.</title>
        <authorList>
            <person name="Mwirichia R."/>
            <person name="Alam I."/>
            <person name="Rashid M."/>
            <person name="Vinu M."/>
            <person name="Ba-Alawi W."/>
            <person name="Anthony Kamau A."/>
            <person name="Kamanda Ngugi D."/>
            <person name="Goker M."/>
            <person name="Klenk H.P."/>
            <person name="Bajic V."/>
            <person name="Stingl U."/>
        </authorList>
    </citation>
    <scope>NUCLEOTIDE SEQUENCE [LARGE SCALE GENOMIC DNA]</scope>
    <source>
        <strain evidence="2">SCGC-AAA259M10</strain>
    </source>
</reference>
<dbReference type="EMBL" id="LHXU01000069">
    <property type="protein sequence ID" value="KXA99177.1"/>
    <property type="molecule type" value="Genomic_DNA"/>
</dbReference>
<protein>
    <submittedName>
        <fullName evidence="2">Uncharacterized protein</fullName>
    </submittedName>
</protein>
<accession>A0A133UYD2</accession>